<name>A0A2N5ZDG1_MUIH1</name>
<gene>
    <name evidence="2" type="ORF">C0601_09505</name>
</gene>
<evidence type="ECO:0000313" key="3">
    <source>
        <dbReference type="Proteomes" id="UP000234857"/>
    </source>
</evidence>
<dbReference type="Pfam" id="PF07963">
    <property type="entry name" value="N_methyl"/>
    <property type="match status" value="1"/>
</dbReference>
<keyword evidence="1" id="KW-0812">Transmembrane</keyword>
<reference evidence="2 3" key="1">
    <citation type="submission" date="2017-11" db="EMBL/GenBank/DDBJ databases">
        <title>Genome-resolved metagenomics identifies genetic mobility, metabolic interactions, and unexpected diversity in perchlorate-reducing communities.</title>
        <authorList>
            <person name="Barnum T.P."/>
            <person name="Figueroa I.A."/>
            <person name="Carlstrom C.I."/>
            <person name="Lucas L.N."/>
            <person name="Engelbrektson A.L."/>
            <person name="Coates J.D."/>
        </authorList>
    </citation>
    <scope>NUCLEOTIDE SEQUENCE [LARGE SCALE GENOMIC DNA]</scope>
    <source>
        <strain evidence="2">BM706</strain>
    </source>
</reference>
<dbReference type="AlphaFoldDB" id="A0A2N5ZDG1"/>
<keyword evidence="1" id="KW-1133">Transmembrane helix</keyword>
<keyword evidence="1" id="KW-0472">Membrane</keyword>
<feature type="transmembrane region" description="Helical" evidence="1">
    <location>
        <begin position="12"/>
        <end position="34"/>
    </location>
</feature>
<evidence type="ECO:0000256" key="1">
    <source>
        <dbReference type="SAM" id="Phobius"/>
    </source>
</evidence>
<dbReference type="NCBIfam" id="TIGR02532">
    <property type="entry name" value="IV_pilin_GFxxxE"/>
    <property type="match status" value="1"/>
</dbReference>
<protein>
    <recommendedName>
        <fullName evidence="4">Prepilin-type N-terminal cleavage/methylation domain-containing protein</fullName>
    </recommendedName>
</protein>
<dbReference type="EMBL" id="PKTG01000107">
    <property type="protein sequence ID" value="PLX16703.1"/>
    <property type="molecule type" value="Genomic_DNA"/>
</dbReference>
<evidence type="ECO:0008006" key="4">
    <source>
        <dbReference type="Google" id="ProtNLM"/>
    </source>
</evidence>
<dbReference type="Proteomes" id="UP000234857">
    <property type="component" value="Unassembled WGS sequence"/>
</dbReference>
<dbReference type="InterPro" id="IPR012902">
    <property type="entry name" value="N_methyl_site"/>
</dbReference>
<organism evidence="2 3">
    <name type="scientific">Muiribacterium halophilum</name>
    <dbReference type="NCBI Taxonomy" id="2053465"/>
    <lineage>
        <taxon>Bacteria</taxon>
        <taxon>Candidatus Muiribacteriota</taxon>
        <taxon>Candidatus Muiribacteriia</taxon>
        <taxon>Candidatus Muiribacteriales</taxon>
        <taxon>Candidatus Muiribacteriaceae</taxon>
        <taxon>Candidatus Muiribacterium</taxon>
    </lineage>
</organism>
<comment type="caution">
    <text evidence="2">The sequence shown here is derived from an EMBL/GenBank/DDBJ whole genome shotgun (WGS) entry which is preliminary data.</text>
</comment>
<sequence>MEIRKKGFTLTEVTIVVAVLGVFTLVLFNLLAIINRSSSVVEWRTETNMQLTEAFKILSRDLEQANYPTIITQDGVYRNPISLGAGEYRQGDPLPESILRVHKGSGEVITLPTGVDEITVMMWQINTPEVNIVGRGHAAETTVCILKLYKEFQNRLNVLTYKVIAPANYDYLVYSNSRRIKNNTEIPIIENVKSIEVSYDKKYSDEQINAFNEIKTNPGNFLPEENKDYFHEWMNPGVLGVKVIVEQSRKMGVLMRKREFRVNGEFIIDPLSVIMERVNNF</sequence>
<accession>A0A2N5ZDG1</accession>
<evidence type="ECO:0000313" key="2">
    <source>
        <dbReference type="EMBL" id="PLX16703.1"/>
    </source>
</evidence>
<proteinExistence type="predicted"/>